<dbReference type="InterPro" id="IPR050856">
    <property type="entry name" value="Biotin_carboxylase_complex"/>
</dbReference>
<dbReference type="FunFam" id="2.40.50.100:FF:000003">
    <property type="entry name" value="Acetyl-CoA carboxylase biotin carboxyl carrier protein"/>
    <property type="match status" value="1"/>
</dbReference>
<evidence type="ECO:0000256" key="4">
    <source>
        <dbReference type="ARBA" id="ARBA00022741"/>
    </source>
</evidence>
<dbReference type="Gene3D" id="2.40.50.100">
    <property type="match status" value="1"/>
</dbReference>
<evidence type="ECO:0000259" key="12">
    <source>
        <dbReference type="PROSITE" id="PS50979"/>
    </source>
</evidence>
<sequence>MSLRWSVRNPSLLGFSSSHATLWTRKHSSVPTTHTTIPSQPLTSILIANRGEIALRVGKTASQYGIKTTTIYTDPDARSQHALSSPFAINLGHPSAYLDGDKIIKTAKQQGCIGIHPGYGFLSENSAFARKCTDAGLVFIGPPWQAMEAMGNKSRSKEIMTEAGVPCIPGYHGSNQDPEFLKLEASKIGFPVLLKAVKGGGGKGMRIAMTESVFDEQLKSAKSEAMSSFGDDIMLVEKYITTPRHIEVQIFADKHGNCVALGERDCSIQRRHQKILEESPAPNLDESVRQDIWEKARAAALAVGYEGAGTVEFIFDNETGEFFFMEMNTRLQVEHPVTEMVTGEDLVRWQIIVAEGGKLPLTQSEVEARIATRGHAIEARIYAENPDMNFVPDSGYLIHMQTPPISDTVRIDAGFAAGDEVSAHYDPMIAKLIANGPSRTIAIQKLHAALEQYEIAGLVTNVEFLKRVCKNATFLAGDVETGFISKQKEDLFAEIPIAPELYAQAALGSFYLSAAASQDNQASSPIPQSGFISTSQNRSFTFIPKRNDGKSEVAETMVHLKKLDTGLFDITIEGITYHSVASSWDSTSRTVTSFFPHTRLETRLIEHDDSLTLFQQGEQYRLQFATPKWLEKALGIKDTAHSVLAPMPCKILRVEAKAGDRVKKDQVLVVIESMKMETVIRSPQDGVISRVVHQQGDLCKAGTALVEFEDVGDDK</sequence>
<dbReference type="SUPFAM" id="SSF52440">
    <property type="entry name" value="PreATP-grasp domain"/>
    <property type="match status" value="1"/>
</dbReference>
<dbReference type="InterPro" id="IPR000089">
    <property type="entry name" value="Biotin_lipoyl"/>
</dbReference>
<evidence type="ECO:0000256" key="5">
    <source>
        <dbReference type="ARBA" id="ARBA00022840"/>
    </source>
</evidence>
<evidence type="ECO:0000256" key="2">
    <source>
        <dbReference type="ARBA" id="ARBA00004305"/>
    </source>
</evidence>
<comment type="caution">
    <text evidence="13">The sequence shown here is derived from an EMBL/GenBank/DDBJ whole genome shotgun (WGS) entry which is preliminary data.</text>
</comment>
<dbReference type="PANTHER" id="PTHR18866">
    <property type="entry name" value="CARBOXYLASE:PYRUVATE/ACETYL-COA/PROPIONYL-COA CARBOXYLASE"/>
    <property type="match status" value="1"/>
</dbReference>
<evidence type="ECO:0000256" key="9">
    <source>
        <dbReference type="PROSITE-ProRule" id="PRU00409"/>
    </source>
</evidence>
<evidence type="ECO:0000256" key="1">
    <source>
        <dbReference type="ARBA" id="ARBA00001953"/>
    </source>
</evidence>
<dbReference type="InterPro" id="IPR011053">
    <property type="entry name" value="Single_hybrid_motif"/>
</dbReference>
<dbReference type="Pfam" id="PF00364">
    <property type="entry name" value="Biotin_lipoyl"/>
    <property type="match status" value="1"/>
</dbReference>
<dbReference type="SUPFAM" id="SSF56059">
    <property type="entry name" value="Glutathione synthetase ATP-binding domain-like"/>
    <property type="match status" value="1"/>
</dbReference>
<gene>
    <name evidence="13" type="ORF">JMJ35_004314</name>
</gene>
<keyword evidence="8" id="KW-0092">Biotin</keyword>
<evidence type="ECO:0000313" key="13">
    <source>
        <dbReference type="EMBL" id="KAK0513328.1"/>
    </source>
</evidence>
<dbReference type="PROSITE" id="PS50968">
    <property type="entry name" value="BIOTINYL_LIPOYL"/>
    <property type="match status" value="1"/>
</dbReference>
<dbReference type="Pfam" id="PF02786">
    <property type="entry name" value="CPSase_L_D2"/>
    <property type="match status" value="1"/>
</dbReference>
<dbReference type="PANTHER" id="PTHR18866:SF33">
    <property type="entry name" value="METHYLCROTONOYL-COA CARBOXYLASE SUBUNIT ALPHA, MITOCHONDRIAL-RELATED"/>
    <property type="match status" value="1"/>
</dbReference>
<dbReference type="Gene3D" id="3.30.470.20">
    <property type="entry name" value="ATP-grasp fold, B domain"/>
    <property type="match status" value="1"/>
</dbReference>
<keyword evidence="7" id="KW-0496">Mitochondrion</keyword>
<feature type="domain" description="ATP-grasp" evidence="11">
    <location>
        <begin position="157"/>
        <end position="355"/>
    </location>
</feature>
<keyword evidence="6" id="KW-0809">Transit peptide</keyword>
<evidence type="ECO:0008006" key="15">
    <source>
        <dbReference type="Google" id="ProtNLM"/>
    </source>
</evidence>
<dbReference type="FunFam" id="3.30.470.20:FF:000028">
    <property type="entry name" value="Methylcrotonoyl-CoA carboxylase subunit alpha, mitochondrial"/>
    <property type="match status" value="1"/>
</dbReference>
<dbReference type="PROSITE" id="PS50975">
    <property type="entry name" value="ATP_GRASP"/>
    <property type="match status" value="1"/>
</dbReference>
<evidence type="ECO:0000256" key="6">
    <source>
        <dbReference type="ARBA" id="ARBA00022946"/>
    </source>
</evidence>
<dbReference type="GO" id="GO:0046872">
    <property type="term" value="F:metal ion binding"/>
    <property type="evidence" value="ECO:0007669"/>
    <property type="project" value="InterPro"/>
</dbReference>
<keyword evidence="3" id="KW-0436">Ligase</keyword>
<keyword evidence="5 9" id="KW-0067">ATP-binding</keyword>
<comment type="cofactor">
    <cofactor evidence="1">
        <name>biotin</name>
        <dbReference type="ChEBI" id="CHEBI:57586"/>
    </cofactor>
</comment>
<dbReference type="PROSITE" id="PS00867">
    <property type="entry name" value="CPSASE_2"/>
    <property type="match status" value="1"/>
</dbReference>
<dbReference type="Proteomes" id="UP001166286">
    <property type="component" value="Unassembled WGS sequence"/>
</dbReference>
<reference evidence="13" key="1">
    <citation type="submission" date="2023-03" db="EMBL/GenBank/DDBJ databases">
        <title>Complete genome of Cladonia borealis.</title>
        <authorList>
            <person name="Park H."/>
        </authorList>
    </citation>
    <scope>NUCLEOTIDE SEQUENCE</scope>
    <source>
        <strain evidence="13">ANT050790</strain>
    </source>
</reference>
<evidence type="ECO:0000259" key="11">
    <source>
        <dbReference type="PROSITE" id="PS50975"/>
    </source>
</evidence>
<feature type="domain" description="Biotin carboxylation" evidence="12">
    <location>
        <begin position="41"/>
        <end position="489"/>
    </location>
</feature>
<evidence type="ECO:0000256" key="3">
    <source>
        <dbReference type="ARBA" id="ARBA00022598"/>
    </source>
</evidence>
<dbReference type="FunFam" id="3.30.1490.20:FF:000003">
    <property type="entry name" value="acetyl-CoA carboxylase isoform X1"/>
    <property type="match status" value="1"/>
</dbReference>
<accession>A0AA39V2C8</accession>
<evidence type="ECO:0000259" key="10">
    <source>
        <dbReference type="PROSITE" id="PS50968"/>
    </source>
</evidence>
<dbReference type="InterPro" id="IPR005481">
    <property type="entry name" value="BC-like_N"/>
</dbReference>
<evidence type="ECO:0000256" key="8">
    <source>
        <dbReference type="ARBA" id="ARBA00023267"/>
    </source>
</evidence>
<dbReference type="SMART" id="SM00878">
    <property type="entry name" value="Biotin_carb_C"/>
    <property type="match status" value="1"/>
</dbReference>
<evidence type="ECO:0000313" key="14">
    <source>
        <dbReference type="Proteomes" id="UP001166286"/>
    </source>
</evidence>
<proteinExistence type="predicted"/>
<dbReference type="EMBL" id="JAFEKC020000008">
    <property type="protein sequence ID" value="KAK0513328.1"/>
    <property type="molecule type" value="Genomic_DNA"/>
</dbReference>
<evidence type="ECO:0000256" key="7">
    <source>
        <dbReference type="ARBA" id="ARBA00023128"/>
    </source>
</evidence>
<dbReference type="GO" id="GO:0004485">
    <property type="term" value="F:methylcrotonoyl-CoA carboxylase activity"/>
    <property type="evidence" value="ECO:0007669"/>
    <property type="project" value="TreeGrafter"/>
</dbReference>
<dbReference type="InterPro" id="IPR005482">
    <property type="entry name" value="Biotin_COase_C"/>
</dbReference>
<dbReference type="InterPro" id="IPR011054">
    <property type="entry name" value="Rudment_hybrid_motif"/>
</dbReference>
<dbReference type="AlphaFoldDB" id="A0AA39V2C8"/>
<dbReference type="CDD" id="cd06850">
    <property type="entry name" value="biotinyl_domain"/>
    <property type="match status" value="1"/>
</dbReference>
<comment type="subcellular location">
    <subcellularLocation>
        <location evidence="2">Mitochondrion matrix</location>
    </subcellularLocation>
</comment>
<organism evidence="13 14">
    <name type="scientific">Cladonia borealis</name>
    <dbReference type="NCBI Taxonomy" id="184061"/>
    <lineage>
        <taxon>Eukaryota</taxon>
        <taxon>Fungi</taxon>
        <taxon>Dikarya</taxon>
        <taxon>Ascomycota</taxon>
        <taxon>Pezizomycotina</taxon>
        <taxon>Lecanoromycetes</taxon>
        <taxon>OSLEUM clade</taxon>
        <taxon>Lecanoromycetidae</taxon>
        <taxon>Lecanorales</taxon>
        <taxon>Lecanorineae</taxon>
        <taxon>Cladoniaceae</taxon>
        <taxon>Cladonia</taxon>
    </lineage>
</organism>
<protein>
    <recommendedName>
        <fullName evidence="15">3-methylcrotonyl-CoA carboxylase subunit alpha</fullName>
    </recommendedName>
</protein>
<dbReference type="InterPro" id="IPR011764">
    <property type="entry name" value="Biotin_carboxylation_dom"/>
</dbReference>
<dbReference type="SUPFAM" id="SSF51246">
    <property type="entry name" value="Rudiment single hybrid motif"/>
    <property type="match status" value="1"/>
</dbReference>
<dbReference type="Pfam" id="PF02785">
    <property type="entry name" value="Biotin_carb_C"/>
    <property type="match status" value="1"/>
</dbReference>
<keyword evidence="14" id="KW-1185">Reference proteome</keyword>
<dbReference type="Pfam" id="PF00289">
    <property type="entry name" value="Biotin_carb_N"/>
    <property type="match status" value="1"/>
</dbReference>
<dbReference type="InterPro" id="IPR005479">
    <property type="entry name" value="CPAse_ATP-bd"/>
</dbReference>
<dbReference type="InterPro" id="IPR011761">
    <property type="entry name" value="ATP-grasp"/>
</dbReference>
<keyword evidence="4 9" id="KW-0547">Nucleotide-binding</keyword>
<dbReference type="SUPFAM" id="SSF51230">
    <property type="entry name" value="Single hybrid motif"/>
    <property type="match status" value="1"/>
</dbReference>
<dbReference type="InterPro" id="IPR016185">
    <property type="entry name" value="PreATP-grasp_dom_sf"/>
</dbReference>
<dbReference type="PROSITE" id="PS50979">
    <property type="entry name" value="BC"/>
    <property type="match status" value="1"/>
</dbReference>
<feature type="domain" description="Lipoyl-binding" evidence="10">
    <location>
        <begin position="633"/>
        <end position="709"/>
    </location>
</feature>
<dbReference type="GO" id="GO:0005759">
    <property type="term" value="C:mitochondrial matrix"/>
    <property type="evidence" value="ECO:0007669"/>
    <property type="project" value="UniProtKB-SubCell"/>
</dbReference>
<name>A0AA39V2C8_9LECA</name>
<dbReference type="GO" id="GO:0005524">
    <property type="term" value="F:ATP binding"/>
    <property type="evidence" value="ECO:0007669"/>
    <property type="project" value="UniProtKB-UniRule"/>
</dbReference>